<proteinExistence type="predicted"/>
<organism evidence="1 2">
    <name type="scientific">Sphingomonas psychrotolerans</name>
    <dbReference type="NCBI Taxonomy" id="1327635"/>
    <lineage>
        <taxon>Bacteria</taxon>
        <taxon>Pseudomonadati</taxon>
        <taxon>Pseudomonadota</taxon>
        <taxon>Alphaproteobacteria</taxon>
        <taxon>Sphingomonadales</taxon>
        <taxon>Sphingomonadaceae</taxon>
        <taxon>Sphingomonas</taxon>
    </lineage>
</organism>
<sequence>MNDDQAAAFFAHYPCVVAQGVRQCILAINLSGTKISLDAAKAKLEREQWKTDYLPDRSGKTVLSINPSGRTLEQTMSLARRLEAHEFGALEAQIMAVPAPASK</sequence>
<protein>
    <submittedName>
        <fullName evidence="1">Uncharacterized protein</fullName>
    </submittedName>
</protein>
<dbReference type="AlphaFoldDB" id="A0A2K8MER0"/>
<dbReference type="EMBL" id="CP024923">
    <property type="protein sequence ID" value="ATY31464.1"/>
    <property type="molecule type" value="Genomic_DNA"/>
</dbReference>
<evidence type="ECO:0000313" key="1">
    <source>
        <dbReference type="EMBL" id="ATY31464.1"/>
    </source>
</evidence>
<gene>
    <name evidence="1" type="ORF">CVN68_05265</name>
</gene>
<dbReference type="KEGG" id="sphc:CVN68_05265"/>
<reference evidence="1 2" key="1">
    <citation type="submission" date="2017-11" db="EMBL/GenBank/DDBJ databases">
        <title>Complete genome sequence of Sphingomonas sp. Strain Cra20, a psychrotolerant potential plant growth promoting rhizobacteria.</title>
        <authorList>
            <person name="Luo Y."/>
        </authorList>
    </citation>
    <scope>NUCLEOTIDE SEQUENCE [LARGE SCALE GENOMIC DNA]</scope>
    <source>
        <strain evidence="1 2">Cra20</strain>
    </source>
</reference>
<keyword evidence="2" id="KW-1185">Reference proteome</keyword>
<dbReference type="Proteomes" id="UP000229081">
    <property type="component" value="Chromosome"/>
</dbReference>
<accession>A0A2K8MER0</accession>
<evidence type="ECO:0000313" key="2">
    <source>
        <dbReference type="Proteomes" id="UP000229081"/>
    </source>
</evidence>
<name>A0A2K8MER0_9SPHN</name>